<dbReference type="SUPFAM" id="SSF54593">
    <property type="entry name" value="Glyoxalase/Bleomycin resistance protein/Dihydroxybiphenyl dioxygenase"/>
    <property type="match status" value="1"/>
</dbReference>
<proteinExistence type="predicted"/>
<dbReference type="PANTHER" id="PTHR39434">
    <property type="match status" value="1"/>
</dbReference>
<dbReference type="Gene3D" id="3.10.180.10">
    <property type="entry name" value="2,3-Dihydroxybiphenyl 1,2-Dioxygenase, domain 1"/>
    <property type="match status" value="1"/>
</dbReference>
<evidence type="ECO:0000313" key="3">
    <source>
        <dbReference type="Proteomes" id="UP000192439"/>
    </source>
</evidence>
<dbReference type="PANTHER" id="PTHR39434:SF1">
    <property type="entry name" value="VOC DOMAIN-CONTAINING PROTEIN"/>
    <property type="match status" value="1"/>
</dbReference>
<dbReference type="EMBL" id="CP020771">
    <property type="protein sequence ID" value="ARI81580.1"/>
    <property type="molecule type" value="Genomic_DNA"/>
</dbReference>
<evidence type="ECO:0000259" key="1">
    <source>
        <dbReference type="Pfam" id="PF00903"/>
    </source>
</evidence>
<dbReference type="Proteomes" id="UP000192439">
    <property type="component" value="Chromosome"/>
</dbReference>
<dbReference type="CDD" id="cd08357">
    <property type="entry name" value="VOC_like"/>
    <property type="match status" value="1"/>
</dbReference>
<dbReference type="AlphaFoldDB" id="A0AB33BW52"/>
<evidence type="ECO:0000313" key="2">
    <source>
        <dbReference type="EMBL" id="ARI81580.1"/>
    </source>
</evidence>
<dbReference type="InterPro" id="IPR004360">
    <property type="entry name" value="Glyas_Fos-R_dOase_dom"/>
</dbReference>
<accession>A0AB33BW52</accession>
<name>A0AB33BW52_MICA7</name>
<organism evidence="2 3">
    <name type="scientific">Microcystis aeruginosa PCC 7806SL</name>
    <dbReference type="NCBI Taxonomy" id="1903187"/>
    <lineage>
        <taxon>Bacteria</taxon>
        <taxon>Bacillati</taxon>
        <taxon>Cyanobacteriota</taxon>
        <taxon>Cyanophyceae</taxon>
        <taxon>Oscillatoriophycideae</taxon>
        <taxon>Chroococcales</taxon>
        <taxon>Microcystaceae</taxon>
        <taxon>Microcystis</taxon>
    </lineage>
</organism>
<keyword evidence="3" id="KW-1185">Reference proteome</keyword>
<feature type="domain" description="Glyoxalase/fosfomycin resistance/dioxygenase" evidence="1">
    <location>
        <begin position="79"/>
        <end position="195"/>
    </location>
</feature>
<dbReference type="InterPro" id="IPR029068">
    <property type="entry name" value="Glyas_Bleomycin-R_OHBP_Dase"/>
</dbReference>
<reference evidence="2 3" key="1">
    <citation type="journal article" date="2018" name="Harmful Algae">
        <title>The highly heterogeneous methylated genomes and diverse restriction-modification systems of bloom-forming Microcystis.</title>
        <authorList>
            <person name="Zhao L."/>
            <person name="Song Y."/>
            <person name="Li L."/>
            <person name="Gan N."/>
            <person name="Brand J.J."/>
            <person name="Song L."/>
        </authorList>
    </citation>
    <scope>NUCLEOTIDE SEQUENCE [LARGE SCALE GENOMIC DNA]</scope>
    <source>
        <strain evidence="2 3">PCC 7806SL</strain>
    </source>
</reference>
<dbReference type="Pfam" id="PF00903">
    <property type="entry name" value="Glyoxalase"/>
    <property type="match status" value="1"/>
</dbReference>
<gene>
    <name evidence="2" type="ORF">BH695_2299</name>
</gene>
<protein>
    <recommendedName>
        <fullName evidence="1">Glyoxalase/fosfomycin resistance/dioxygenase domain-containing protein</fullName>
    </recommendedName>
</protein>
<sequence length="217" mass="25120">MWGFTHFQGVNYLIFREKVPNFLPRLLQRPALFDILRFIGPILGNCQFKKNSRKGRPSIATIEPSRMRINSIAMNQPAIFHLAIPITDVSTAKSFYCDGLGCLAGRETEKAIILNFYGHQVVAHVTEMPLTPQNSIYPRHFGLILPDASDWDNLLEKARVNQLKFYLEPKTRFNGEITEHKTFFLEDPFYNLLEFKHYRHYEAIFASRQLTAIGDRA</sequence>